<keyword evidence="6 7" id="KW-0472">Membrane</keyword>
<dbReference type="GO" id="GO:0055085">
    <property type="term" value="P:transmembrane transport"/>
    <property type="evidence" value="ECO:0007669"/>
    <property type="project" value="InterPro"/>
</dbReference>
<evidence type="ECO:0000256" key="3">
    <source>
        <dbReference type="ARBA" id="ARBA00022475"/>
    </source>
</evidence>
<name>A0A345HW19_9ACTN</name>
<feature type="domain" description="ABC transmembrane type-1" evidence="9">
    <location>
        <begin position="119"/>
        <end position="311"/>
    </location>
</feature>
<keyword evidence="4 7" id="KW-0812">Transmembrane</keyword>
<dbReference type="Gene3D" id="1.10.3720.10">
    <property type="entry name" value="MetI-like"/>
    <property type="match status" value="1"/>
</dbReference>
<keyword evidence="2 7" id="KW-0813">Transport</keyword>
<feature type="transmembrane region" description="Helical" evidence="7">
    <location>
        <begin position="229"/>
        <end position="250"/>
    </location>
</feature>
<protein>
    <submittedName>
        <fullName evidence="10">Carbohydrate ABC transporter permease</fullName>
    </submittedName>
</protein>
<dbReference type="InterPro" id="IPR000515">
    <property type="entry name" value="MetI-like"/>
</dbReference>
<evidence type="ECO:0000259" key="9">
    <source>
        <dbReference type="PROSITE" id="PS50928"/>
    </source>
</evidence>
<keyword evidence="11" id="KW-1185">Reference proteome</keyword>
<evidence type="ECO:0000256" key="7">
    <source>
        <dbReference type="RuleBase" id="RU363032"/>
    </source>
</evidence>
<comment type="similarity">
    <text evidence="7">Belongs to the binding-protein-dependent transport system permease family.</text>
</comment>
<evidence type="ECO:0000313" key="10">
    <source>
        <dbReference type="EMBL" id="AXG80893.1"/>
    </source>
</evidence>
<evidence type="ECO:0000256" key="1">
    <source>
        <dbReference type="ARBA" id="ARBA00004651"/>
    </source>
</evidence>
<evidence type="ECO:0000313" key="11">
    <source>
        <dbReference type="Proteomes" id="UP000253868"/>
    </source>
</evidence>
<evidence type="ECO:0000256" key="6">
    <source>
        <dbReference type="ARBA" id="ARBA00023136"/>
    </source>
</evidence>
<feature type="transmembrane region" description="Helical" evidence="7">
    <location>
        <begin position="123"/>
        <end position="145"/>
    </location>
</feature>
<evidence type="ECO:0000256" key="4">
    <source>
        <dbReference type="ARBA" id="ARBA00022692"/>
    </source>
</evidence>
<dbReference type="CDD" id="cd06261">
    <property type="entry name" value="TM_PBP2"/>
    <property type="match status" value="1"/>
</dbReference>
<organism evidence="10 11">
    <name type="scientific">Streptomyces paludis</name>
    <dbReference type="NCBI Taxonomy" id="2282738"/>
    <lineage>
        <taxon>Bacteria</taxon>
        <taxon>Bacillati</taxon>
        <taxon>Actinomycetota</taxon>
        <taxon>Actinomycetes</taxon>
        <taxon>Kitasatosporales</taxon>
        <taxon>Streptomycetaceae</taxon>
        <taxon>Streptomyces</taxon>
    </lineage>
</organism>
<feature type="region of interest" description="Disordered" evidence="8">
    <location>
        <begin position="1"/>
        <end position="34"/>
    </location>
</feature>
<feature type="transmembrane region" description="Helical" evidence="7">
    <location>
        <begin position="187"/>
        <end position="208"/>
    </location>
</feature>
<dbReference type="PANTHER" id="PTHR43744:SF12">
    <property type="entry name" value="ABC TRANSPORTER PERMEASE PROTEIN MG189-RELATED"/>
    <property type="match status" value="1"/>
</dbReference>
<evidence type="ECO:0000256" key="8">
    <source>
        <dbReference type="SAM" id="MobiDB-lite"/>
    </source>
</evidence>
<feature type="compositionally biased region" description="Basic and acidic residues" evidence="8">
    <location>
        <begin position="7"/>
        <end position="26"/>
    </location>
</feature>
<evidence type="ECO:0000256" key="5">
    <source>
        <dbReference type="ARBA" id="ARBA00022989"/>
    </source>
</evidence>
<dbReference type="PANTHER" id="PTHR43744">
    <property type="entry name" value="ABC TRANSPORTER PERMEASE PROTEIN MG189-RELATED-RELATED"/>
    <property type="match status" value="1"/>
</dbReference>
<comment type="subcellular location">
    <subcellularLocation>
        <location evidence="1 7">Cell membrane</location>
        <topology evidence="1 7">Multi-pass membrane protein</topology>
    </subcellularLocation>
</comment>
<feature type="transmembrane region" description="Helical" evidence="7">
    <location>
        <begin position="154"/>
        <end position="175"/>
    </location>
</feature>
<feature type="transmembrane region" description="Helical" evidence="7">
    <location>
        <begin position="294"/>
        <end position="316"/>
    </location>
</feature>
<accession>A0A345HW19</accession>
<dbReference type="EMBL" id="CP031194">
    <property type="protein sequence ID" value="AXG80893.1"/>
    <property type="molecule type" value="Genomic_DNA"/>
</dbReference>
<dbReference type="AlphaFoldDB" id="A0A345HW19"/>
<proteinExistence type="inferred from homology"/>
<dbReference type="GO" id="GO:0005886">
    <property type="term" value="C:plasma membrane"/>
    <property type="evidence" value="ECO:0007669"/>
    <property type="project" value="UniProtKB-SubCell"/>
</dbReference>
<dbReference type="PROSITE" id="PS50928">
    <property type="entry name" value="ABC_TM1"/>
    <property type="match status" value="1"/>
</dbReference>
<dbReference type="Pfam" id="PF00528">
    <property type="entry name" value="BPD_transp_1"/>
    <property type="match status" value="1"/>
</dbReference>
<dbReference type="InterPro" id="IPR035906">
    <property type="entry name" value="MetI-like_sf"/>
</dbReference>
<dbReference type="OrthoDB" id="2063054at2"/>
<keyword evidence="3" id="KW-1003">Cell membrane</keyword>
<dbReference type="SUPFAM" id="SSF161098">
    <property type="entry name" value="MetI-like"/>
    <property type="match status" value="1"/>
</dbReference>
<dbReference type="RefSeq" id="WP_114663111.1">
    <property type="nucleotide sequence ID" value="NZ_CP031194.1"/>
</dbReference>
<evidence type="ECO:0000256" key="2">
    <source>
        <dbReference type="ARBA" id="ARBA00022448"/>
    </source>
</evidence>
<dbReference type="Proteomes" id="UP000253868">
    <property type="component" value="Chromosome"/>
</dbReference>
<reference evidence="11" key="1">
    <citation type="submission" date="2018-07" db="EMBL/GenBank/DDBJ databases">
        <authorList>
            <person name="Zhao J."/>
        </authorList>
    </citation>
    <scope>NUCLEOTIDE SEQUENCE [LARGE SCALE GENOMIC DNA]</scope>
    <source>
        <strain evidence="11">GSSD-12</strain>
    </source>
</reference>
<dbReference type="KEGG" id="spad:DVK44_28125"/>
<sequence>MTATGTDTDRSTDRSTGRVTDTDRRAERARRRAAARAGSRPVLTRFPVPARVLGYGLVVGVGLLYLLPFALQLVTGFKTDPDAAAHPLALLPTTPTTAAYQRLFGLSESAQGVPFLRWLSNSALVAVLVTAGRVLFDSMAGYALARLRFRGRSLLFGFVLAVMAVPGVALLIPKFLVLNTFGIFDTYTAMIVPLLVDAAGIFIMKQFFESVPREVEEAARVDGAGVFRVFWSVVLPMARPALITLTILSFQGSWNEFTHFLVATQSGQYETLTTGLARFVSGGLGGGTQYPLKLAAALLSTLPVAALFFCFQRYFVNGANSGAVKE</sequence>
<keyword evidence="5 7" id="KW-1133">Transmembrane helix</keyword>
<feature type="transmembrane region" description="Helical" evidence="7">
    <location>
        <begin position="52"/>
        <end position="71"/>
    </location>
</feature>
<gene>
    <name evidence="10" type="ORF">DVK44_28125</name>
</gene>